<comment type="similarity">
    <text evidence="11">Belongs to the protein-tyrosine phosphatase family. Receptor class 3 subfamily.</text>
</comment>
<dbReference type="KEGG" id="char:105910345"/>
<dbReference type="Gene3D" id="3.90.190.10">
    <property type="entry name" value="Protein tyrosine phosphatase superfamily"/>
    <property type="match status" value="1"/>
</dbReference>
<evidence type="ECO:0000256" key="12">
    <source>
        <dbReference type="ARBA" id="ARBA00051722"/>
    </source>
</evidence>
<feature type="domain" description="Fibronectin type-III" evidence="15">
    <location>
        <begin position="461"/>
        <end position="555"/>
    </location>
</feature>
<keyword evidence="4" id="KW-0732">Signal</keyword>
<protein>
    <recommendedName>
        <fullName evidence="2">protein-tyrosine-phosphatase</fullName>
        <ecNumber evidence="2">3.1.3.48</ecNumber>
    </recommendedName>
</protein>
<keyword evidence="9" id="KW-0472">Membrane</keyword>
<dbReference type="Gene3D" id="2.60.40.10">
    <property type="entry name" value="Immunoglobulins"/>
    <property type="match status" value="15"/>
</dbReference>
<evidence type="ECO:0000259" key="13">
    <source>
        <dbReference type="PROSITE" id="PS50055"/>
    </source>
</evidence>
<dbReference type="PRINTS" id="PR00700">
    <property type="entry name" value="PRTYPHPHTASE"/>
</dbReference>
<feature type="domain" description="Fibronectin type-III" evidence="15">
    <location>
        <begin position="282"/>
        <end position="371"/>
    </location>
</feature>
<dbReference type="CDD" id="cd00063">
    <property type="entry name" value="FN3"/>
    <property type="match status" value="9"/>
</dbReference>
<keyword evidence="5" id="KW-0677">Repeat</keyword>
<dbReference type="PROSITE" id="PS50056">
    <property type="entry name" value="TYR_PHOSPHATASE_2"/>
    <property type="match status" value="1"/>
</dbReference>
<dbReference type="InterPro" id="IPR036116">
    <property type="entry name" value="FN3_sf"/>
</dbReference>
<evidence type="ECO:0000256" key="3">
    <source>
        <dbReference type="ARBA" id="ARBA00022692"/>
    </source>
</evidence>
<dbReference type="Proteomes" id="UP000515152">
    <property type="component" value="Chromosome 3"/>
</dbReference>
<evidence type="ECO:0000256" key="2">
    <source>
        <dbReference type="ARBA" id="ARBA00013064"/>
    </source>
</evidence>
<dbReference type="SMART" id="SM00194">
    <property type="entry name" value="PTPc"/>
    <property type="match status" value="1"/>
</dbReference>
<feature type="domain" description="Fibronectin type-III" evidence="15">
    <location>
        <begin position="722"/>
        <end position="819"/>
    </location>
</feature>
<feature type="domain" description="Fibronectin type-III" evidence="15">
    <location>
        <begin position="1172"/>
        <end position="1266"/>
    </location>
</feature>
<dbReference type="PANTHER" id="PTHR46957:SF2">
    <property type="entry name" value="RECEPTOR-TYPE TYROSINE-PROTEIN PHOSPHATASE BETA"/>
    <property type="match status" value="1"/>
</dbReference>
<dbReference type="InterPro" id="IPR000242">
    <property type="entry name" value="PTP_cat"/>
</dbReference>
<dbReference type="RefSeq" id="XP_031421207.1">
    <property type="nucleotide sequence ID" value="XM_031565347.2"/>
</dbReference>
<dbReference type="FunFam" id="2.60.40.10:FF:000369">
    <property type="entry name" value="Protein tyrosine phosphatase, receptor type B"/>
    <property type="match status" value="11"/>
</dbReference>
<keyword evidence="7" id="KW-0904">Protein phosphatase</keyword>
<feature type="domain" description="Tyrosine-protein phosphatase" evidence="13">
    <location>
        <begin position="1519"/>
        <end position="1779"/>
    </location>
</feature>
<dbReference type="GO" id="GO:0043235">
    <property type="term" value="C:receptor complex"/>
    <property type="evidence" value="ECO:0007669"/>
    <property type="project" value="TreeGrafter"/>
</dbReference>
<gene>
    <name evidence="17" type="primary">LOC105910345</name>
</gene>
<evidence type="ECO:0000256" key="10">
    <source>
        <dbReference type="ARBA" id="ARBA00023180"/>
    </source>
</evidence>
<sequence length="1813" mass="200942">MTLCTSQGIRVCPLFSSSAPSGIRGLNLSTSSSNISVSWQPGPGRTEHFWVLLMEQESLVQNVTVGSGVTSHSFTGVTPGTLHTVAVAAESMGIQSSPVAKDVYTAPATVSNLRLQNNGSQDSLRAAWESAPGNGESYTVTLSSGGIVKQIPNVSFTNTDWLFTGLIPGKTYDVSVKTQGRKLTSEIKASGQTVPGKATQLVMQRPSDQRSLRLSWAPPRGEWERYRILLLNGSSVLVNRTEGKAVRQCVFPNLTPGRLYRAAVAVESGLLSSTAFTEGRLAPRSVQKLTIHHSDETSLGARWSPPVGEWENYTVLLKLQGSEVTRRTLQAAMTECTFSGLTPGRRYAIVVITKSGELSSTASVTGQTMPAEVTSLQVSSEGSTDSLLTSWERAAGEIDSYRVLLIHDSIVIKNESVPADTSSYHFQTLKPGALYRVVVTTVRNGQSSRQKVAEGRTVPAAVQEVTVSNNGRTDFLSVSWSPSQGEVDSYLVALKDRDRTIHSAVVSKSSPECVFKSLVPGRLYNISITSRSGKYENHTMVQERTQPSSVQMPSAIHGARDDYLRVYWGHAAGDFDFYQVGIKHNNNLIQNRTVPRIQNECIFTGLEPGRLYTVIVSTWSGKYVSSASTDGRTFPAVVRSLTLAGQGTEELRVTWASALGDVDHYEVQLLFNDIKVFPPLTLSSTTAECPLSSLTPGRLYKVVVSTFSGPNQKAKFIEGRTVPSKVKSIHISNEGQSTSLKINWTPGQGDVDSYNVSLWGPGRPTDTRHLPKHVNQLSFQDLQPGQKYSITVQSISGSLLNNNTATGRTIPSSVTALQVDNKHTTGSLLVSWQAGRGVFDGYSLQLLDERGSLVTNSSEDASSTQHRFGRLTPGKKYRVLVHTLSGGILSTGISAEGRTRPSAVNDILIKANSTSSLSFRWSPPEGEFDGYDIYLYSSDEVLHDRKNAEAKTLECSFQNLSPGALYKMVVLTRSGDQKNDSSIWARTVPAAVTALQAASGNQTQGLWLGWDRAAGELSGYVLSIYNPDGSQHAEQQLEPESHEHTFQELVPGRLYAVVMLTRSGELTNRVSTEGRTAPMSPTSFTFGGITNTSLEITWSGPVNTDYDDFDLQWTPKDQLSVFNPYHTRTSGSRILKGLYPGRLYTFNLRTVSGSGAEQTTYSAAIYKSIRTKPQRIQSLHCRPQSSTAISCSWSPPEADFDSYTIECLRQDSRRLVYSRRTGRDSTVYHIVQLEPHRRYIVSIKAVSDSMTSEAAEESVVTMIDRPPVPPLTTRVSERSDHITKSTIFFKFNCSWFSDVNGAVKVFTVVVTESDDNENVQPWQQHPLPSYKEYRFNSSVKTYQTSYFPSHCVEGPDSSQGFEINLGSGMQNLGGSCSPEQDPSVFCDGPLKPKTAYRVSVRAFTQLFDVEFSPPLYTDTYLSLPFVTEAEPLSGVIEGVSAGLFLIATMVGVAALLICRQKARKVSVQEPVVRMSIRRERPAPGTHVVNRGNRRISSPIKVLNFETHLTKLQADSNYLLSEEFEDLKDVGRNQPMDTALLPENRGKNRYNNILPYDSTRVKLSYVDDDPCSDYINASYIPGNNFRREYIATQGPLPGTKDDFWKMVWEHNVHNVVMVTQCVEKGRVKCDHYWPFDQDPLYYGDLIVQMLSESVLPEWTIREFKICSEDQLNFTRVVRQFHYTVWPDHGVPETTQSLIQFVRTVRDYINRTPGSGATVVHCSAGVGRTGTFITLDRLLQQLDSRDCVDLYGSVFDLRVHRSHMVQTECQYAYLHQCVRDVLRARKLRNEQENPLYPIYENVNPDYHRDKVSTRR</sequence>
<dbReference type="SMART" id="SM00404">
    <property type="entry name" value="PTPc_motif"/>
    <property type="match status" value="1"/>
</dbReference>
<evidence type="ECO:0000313" key="17">
    <source>
        <dbReference type="RefSeq" id="XP_031421207.1"/>
    </source>
</evidence>
<proteinExistence type="inferred from homology"/>
<dbReference type="SUPFAM" id="SSF52799">
    <property type="entry name" value="(Phosphotyrosine protein) phosphatases II"/>
    <property type="match status" value="1"/>
</dbReference>
<dbReference type="Pfam" id="PF18861">
    <property type="entry name" value="PTP_tm"/>
    <property type="match status" value="1"/>
</dbReference>
<evidence type="ECO:0000256" key="8">
    <source>
        <dbReference type="ARBA" id="ARBA00022989"/>
    </source>
</evidence>
<feature type="domain" description="Fibronectin type-III" evidence="15">
    <location>
        <begin position="19"/>
        <end position="109"/>
    </location>
</feature>
<feature type="domain" description="Fibronectin type-III" evidence="15">
    <location>
        <begin position="372"/>
        <end position="460"/>
    </location>
</feature>
<dbReference type="InterPro" id="IPR003961">
    <property type="entry name" value="FN3_dom"/>
</dbReference>
<dbReference type="EC" id="3.1.3.48" evidence="2"/>
<dbReference type="CDD" id="cd14617">
    <property type="entry name" value="R-PTPc-B"/>
    <property type="match status" value="1"/>
</dbReference>
<evidence type="ECO:0000256" key="11">
    <source>
        <dbReference type="ARBA" id="ARBA00025789"/>
    </source>
</evidence>
<reference evidence="17" key="1">
    <citation type="submission" date="2025-08" db="UniProtKB">
        <authorList>
            <consortium name="RefSeq"/>
        </authorList>
    </citation>
    <scope>IDENTIFICATION</scope>
</reference>
<comment type="catalytic activity">
    <reaction evidence="12">
        <text>O-phospho-L-tyrosyl-[protein] + H2O = L-tyrosyl-[protein] + phosphate</text>
        <dbReference type="Rhea" id="RHEA:10684"/>
        <dbReference type="Rhea" id="RHEA-COMP:10136"/>
        <dbReference type="Rhea" id="RHEA-COMP:20101"/>
        <dbReference type="ChEBI" id="CHEBI:15377"/>
        <dbReference type="ChEBI" id="CHEBI:43474"/>
        <dbReference type="ChEBI" id="CHEBI:46858"/>
        <dbReference type="ChEBI" id="CHEBI:61978"/>
        <dbReference type="EC" id="3.1.3.48"/>
    </reaction>
</comment>
<dbReference type="InterPro" id="IPR013783">
    <property type="entry name" value="Ig-like_fold"/>
</dbReference>
<feature type="domain" description="Tyrosine specific protein phosphatases" evidence="14">
    <location>
        <begin position="1694"/>
        <end position="1770"/>
    </location>
</feature>
<evidence type="ECO:0000256" key="4">
    <source>
        <dbReference type="ARBA" id="ARBA00022729"/>
    </source>
</evidence>
<dbReference type="SUPFAM" id="SSF49265">
    <property type="entry name" value="Fibronectin type III"/>
    <property type="match status" value="13"/>
</dbReference>
<evidence type="ECO:0000256" key="9">
    <source>
        <dbReference type="ARBA" id="ARBA00023136"/>
    </source>
</evidence>
<dbReference type="InterPro" id="IPR041201">
    <property type="entry name" value="PTPRJ_TM"/>
</dbReference>
<evidence type="ECO:0000313" key="16">
    <source>
        <dbReference type="Proteomes" id="UP000515152"/>
    </source>
</evidence>
<dbReference type="InterPro" id="IPR000387">
    <property type="entry name" value="Tyr_Pase_dom"/>
</dbReference>
<keyword evidence="17" id="KW-0675">Receptor</keyword>
<keyword evidence="3" id="KW-0812">Transmembrane</keyword>
<organism evidence="16 17">
    <name type="scientific">Clupea harengus</name>
    <name type="common">Atlantic herring</name>
    <dbReference type="NCBI Taxonomy" id="7950"/>
    <lineage>
        <taxon>Eukaryota</taxon>
        <taxon>Metazoa</taxon>
        <taxon>Chordata</taxon>
        <taxon>Craniata</taxon>
        <taxon>Vertebrata</taxon>
        <taxon>Euteleostomi</taxon>
        <taxon>Actinopterygii</taxon>
        <taxon>Neopterygii</taxon>
        <taxon>Teleostei</taxon>
        <taxon>Clupei</taxon>
        <taxon>Clupeiformes</taxon>
        <taxon>Clupeoidei</taxon>
        <taxon>Clupeidae</taxon>
        <taxon>Clupea</taxon>
    </lineage>
</organism>
<keyword evidence="6" id="KW-0378">Hydrolase</keyword>
<dbReference type="FunFam" id="3.90.190.10:FF:000009">
    <property type="entry name" value="Receptor-type tyrosine-protein phosphatase beta"/>
    <property type="match status" value="1"/>
</dbReference>
<dbReference type="OrthoDB" id="10057517at2759"/>
<keyword evidence="16" id="KW-1185">Reference proteome</keyword>
<evidence type="ECO:0000256" key="5">
    <source>
        <dbReference type="ARBA" id="ARBA00022737"/>
    </source>
</evidence>
<feature type="domain" description="Fibronectin type-III" evidence="15">
    <location>
        <begin position="900"/>
        <end position="996"/>
    </location>
</feature>
<name>A0A6P8FD90_CLUHA</name>
<dbReference type="Pfam" id="PF00041">
    <property type="entry name" value="fn3"/>
    <property type="match status" value="12"/>
</dbReference>
<evidence type="ECO:0000256" key="1">
    <source>
        <dbReference type="ARBA" id="ARBA00004479"/>
    </source>
</evidence>
<dbReference type="GO" id="GO:0045296">
    <property type="term" value="F:cadherin binding"/>
    <property type="evidence" value="ECO:0007669"/>
    <property type="project" value="TreeGrafter"/>
</dbReference>
<evidence type="ECO:0000256" key="6">
    <source>
        <dbReference type="ARBA" id="ARBA00022801"/>
    </source>
</evidence>
<dbReference type="InterPro" id="IPR029021">
    <property type="entry name" value="Prot-tyrosine_phosphatase-like"/>
</dbReference>
<dbReference type="GO" id="GO:0016020">
    <property type="term" value="C:membrane"/>
    <property type="evidence" value="ECO:0007669"/>
    <property type="project" value="UniProtKB-SubCell"/>
</dbReference>
<accession>A0A6P8FD90</accession>
<dbReference type="PANTHER" id="PTHR46957">
    <property type="entry name" value="CYTOKINE RECEPTOR"/>
    <property type="match status" value="1"/>
</dbReference>
<comment type="subcellular location">
    <subcellularLocation>
        <location evidence="1">Membrane</location>
        <topology evidence="1">Single-pass type I membrane protein</topology>
    </subcellularLocation>
</comment>
<dbReference type="Pfam" id="PF00102">
    <property type="entry name" value="Y_phosphatase"/>
    <property type="match status" value="1"/>
</dbReference>
<dbReference type="PROSITE" id="PS50055">
    <property type="entry name" value="TYR_PHOSPHATASE_PTP"/>
    <property type="match status" value="1"/>
</dbReference>
<dbReference type="PROSITE" id="PS50853">
    <property type="entry name" value="FN3"/>
    <property type="match status" value="8"/>
</dbReference>
<dbReference type="InterPro" id="IPR003595">
    <property type="entry name" value="Tyr_Pase_cat"/>
</dbReference>
<dbReference type="InterPro" id="IPR050713">
    <property type="entry name" value="RTP_Phos/Ushers"/>
</dbReference>
<evidence type="ECO:0000256" key="7">
    <source>
        <dbReference type="ARBA" id="ARBA00022912"/>
    </source>
</evidence>
<dbReference type="GO" id="GO:0004725">
    <property type="term" value="F:protein tyrosine phosphatase activity"/>
    <property type="evidence" value="ECO:0007669"/>
    <property type="project" value="UniProtKB-EC"/>
</dbReference>
<dbReference type="GO" id="GO:0001525">
    <property type="term" value="P:angiogenesis"/>
    <property type="evidence" value="ECO:0007669"/>
    <property type="project" value="TreeGrafter"/>
</dbReference>
<evidence type="ECO:0000259" key="14">
    <source>
        <dbReference type="PROSITE" id="PS50056"/>
    </source>
</evidence>
<dbReference type="InterPro" id="IPR016130">
    <property type="entry name" value="Tyr_Pase_AS"/>
</dbReference>
<keyword evidence="10" id="KW-0325">Glycoprotein</keyword>
<dbReference type="SMART" id="SM00060">
    <property type="entry name" value="FN3"/>
    <property type="match status" value="15"/>
</dbReference>
<dbReference type="GeneID" id="105910345"/>
<evidence type="ECO:0000259" key="15">
    <source>
        <dbReference type="PROSITE" id="PS50853"/>
    </source>
</evidence>
<feature type="domain" description="Fibronectin type-III" evidence="15">
    <location>
        <begin position="1080"/>
        <end position="1171"/>
    </location>
</feature>
<dbReference type="PROSITE" id="PS00383">
    <property type="entry name" value="TYR_PHOSPHATASE_1"/>
    <property type="match status" value="1"/>
</dbReference>
<keyword evidence="8" id="KW-1133">Transmembrane helix</keyword>